<dbReference type="InterPro" id="IPR009010">
    <property type="entry name" value="Asp_de-COase-like_dom_sf"/>
</dbReference>
<dbReference type="Pfam" id="PF02933">
    <property type="entry name" value="CDC48_2"/>
    <property type="match status" value="1"/>
</dbReference>
<dbReference type="InterPro" id="IPR003593">
    <property type="entry name" value="AAA+_ATPase"/>
</dbReference>
<dbReference type="FunFam" id="3.10.330.10:FF:000001">
    <property type="entry name" value="Cell division control 48"/>
    <property type="match status" value="1"/>
</dbReference>
<dbReference type="Gene3D" id="6.10.20.150">
    <property type="match status" value="1"/>
</dbReference>
<evidence type="ECO:0000313" key="9">
    <source>
        <dbReference type="Proteomes" id="UP000355283"/>
    </source>
</evidence>
<feature type="domain" description="CDC48 N-terminal subdomain" evidence="7">
    <location>
        <begin position="172"/>
        <end position="255"/>
    </location>
</feature>
<gene>
    <name evidence="8" type="ORF">NSK_003280</name>
</gene>
<dbReference type="Pfam" id="PF00004">
    <property type="entry name" value="AAA"/>
    <property type="match status" value="2"/>
</dbReference>
<dbReference type="InterPro" id="IPR050168">
    <property type="entry name" value="AAA_ATPase_domain"/>
</dbReference>
<evidence type="ECO:0000259" key="7">
    <source>
        <dbReference type="SMART" id="SM01073"/>
    </source>
</evidence>
<evidence type="ECO:0000259" key="5">
    <source>
        <dbReference type="SMART" id="SM00382"/>
    </source>
</evidence>
<dbReference type="GO" id="GO:0005524">
    <property type="term" value="F:ATP binding"/>
    <property type="evidence" value="ECO:0007669"/>
    <property type="project" value="UniProtKB-KW"/>
</dbReference>
<dbReference type="SMART" id="SM00382">
    <property type="entry name" value="AAA"/>
    <property type="match status" value="2"/>
</dbReference>
<dbReference type="InterPro" id="IPR029067">
    <property type="entry name" value="CDC48_domain_2-like_sf"/>
</dbReference>
<reference evidence="8 9" key="1">
    <citation type="submission" date="2019-01" db="EMBL/GenBank/DDBJ databases">
        <title>Nuclear Genome Assembly of the Microalgal Biofuel strain Nannochloropsis salina CCMP1776.</title>
        <authorList>
            <person name="Hovde B."/>
        </authorList>
    </citation>
    <scope>NUCLEOTIDE SEQUENCE [LARGE SCALE GENOMIC DNA]</scope>
    <source>
        <strain evidence="8 9">CCMP1776</strain>
    </source>
</reference>
<comment type="caution">
    <text evidence="8">The sequence shown here is derived from an EMBL/GenBank/DDBJ whole genome shotgun (WGS) entry which is preliminary data.</text>
</comment>
<dbReference type="InterPro" id="IPR004201">
    <property type="entry name" value="Cdc48_dom2"/>
</dbReference>
<dbReference type="InterPro" id="IPR041569">
    <property type="entry name" value="AAA_lid_3"/>
</dbReference>
<accession>A0A4D9D2Z8</accession>
<feature type="compositionally biased region" description="Basic residues" evidence="3">
    <location>
        <begin position="116"/>
        <end position="129"/>
    </location>
</feature>
<dbReference type="PROSITE" id="PS00674">
    <property type="entry name" value="AAA"/>
    <property type="match status" value="2"/>
</dbReference>
<dbReference type="SUPFAM" id="SSF52540">
    <property type="entry name" value="P-loop containing nucleoside triphosphate hydrolases"/>
    <property type="match status" value="2"/>
</dbReference>
<sequence>MMPFEGTRPHAALPAHSDRGALEVSQRRRRPPLLSNVSTSLSLGIIVLLGLSAVTLASIHRPFSFGGRFMGLREGSSGIRIGSDSLATRAKSSPRWLQVVRGGAVAVDTATAESKGKKKAGGKKKKKKAAATSGDKAAVIPPVSAKEEGKVGEGGGVPEASQAPAPKKTKSTFIVDEAVNEDQSMVALSPATMASLGLFQGDFVLLKGKKRKETVGVAVPDETLDDAHVRLTKGVRGNLRVHLSDAVSLTQLEDVKTGRKVVVVPFADTIQGLKGDLFETFVEPYFKETYRPVRVGDTFLARGGMRAVEFKVVGVEVEGEDGGEAAYCIVGDETEVEIREEALNREDDERLDELGYDDIGGCKKQLAMIRELVELPLRHPQLFRSVGIPPPRGVLLYGPPGSGKTMIAKAVAAETNAYFFTINGPEIMSKMSGESESKLRKAFEDAEKNAPAILFIDELDAIAPKRDKAGGEVERRIVSQMLTLLDGIKPSSNVVVMAATNRPNQIDPALRRFGRFDRELDIGVPDDDGRLEVLKIKTRNMKLSPDIDLPLVAKDTHGFVGADISQLCMEAALQCIREKMGDIDIDEEEIDAKILDSLMIDNEHFRHAMGVCNPSALRETQVEVPDVTWEDVGGLEDVKRELAETIQYPVEYAAKYEKFGMPAARGVLFYGPPGCGKTLLAKAVANECGANFISIKGPELLTMWFGESEANVRDLFDKARAAAPCILFFDEMDSIAKARGSGAGGSEAGDRVINQILTEIDGVGARKSVFVIGATNRPDILDSAITRPGRLDQLVYIPLPDYKSRLSIFNANLRKSPVAPDVDLEAMAEATQGFSGADISEICQRAAKNAIRESIFAEVEKARRVEEGEEEGEEEDPVPFITKLHFEEAMGRARKSVSEADIRKYDAFNAQMKADRGFGEFKFGEGGEGEGEGEDGKEGEEDLY</sequence>
<dbReference type="GO" id="GO:0034098">
    <property type="term" value="C:VCP-NPL4-UFD1 AAA ATPase complex"/>
    <property type="evidence" value="ECO:0007669"/>
    <property type="project" value="TreeGrafter"/>
</dbReference>
<name>A0A4D9D2Z8_9STRA</name>
<evidence type="ECO:0000256" key="1">
    <source>
        <dbReference type="ARBA" id="ARBA00022741"/>
    </source>
</evidence>
<dbReference type="GO" id="GO:0031593">
    <property type="term" value="F:polyubiquitin modification-dependent protein binding"/>
    <property type="evidence" value="ECO:0007669"/>
    <property type="project" value="TreeGrafter"/>
</dbReference>
<dbReference type="FunFam" id="2.40.40.20:FF:000003">
    <property type="entry name" value="Transitional endoplasmic reticulum ATPase"/>
    <property type="match status" value="1"/>
</dbReference>
<dbReference type="FunFam" id="3.40.50.300:FF:000048">
    <property type="entry name" value="Transitional endoplasmic reticulum ATPase"/>
    <property type="match status" value="1"/>
</dbReference>
<dbReference type="PANTHER" id="PTHR23077">
    <property type="entry name" value="AAA-FAMILY ATPASE"/>
    <property type="match status" value="1"/>
</dbReference>
<dbReference type="GO" id="GO:0051228">
    <property type="term" value="P:mitotic spindle disassembly"/>
    <property type="evidence" value="ECO:0007669"/>
    <property type="project" value="TreeGrafter"/>
</dbReference>
<keyword evidence="4" id="KW-1133">Transmembrane helix</keyword>
<evidence type="ECO:0000256" key="3">
    <source>
        <dbReference type="SAM" id="MobiDB-lite"/>
    </source>
</evidence>
<proteinExistence type="predicted"/>
<dbReference type="InterPro" id="IPR027417">
    <property type="entry name" value="P-loop_NTPase"/>
</dbReference>
<dbReference type="Gene3D" id="3.40.50.300">
    <property type="entry name" value="P-loop containing nucleotide triphosphate hydrolases"/>
    <property type="match status" value="2"/>
</dbReference>
<dbReference type="AlphaFoldDB" id="A0A4D9D2Z8"/>
<dbReference type="FunFam" id="1.10.8.60:FF:000079">
    <property type="entry name" value="Cell division cycle protein 48 homologue"/>
    <property type="match status" value="1"/>
</dbReference>
<dbReference type="Gene3D" id="1.10.8.60">
    <property type="match status" value="1"/>
</dbReference>
<keyword evidence="4" id="KW-0812">Transmembrane</keyword>
<feature type="domain" description="CDC48" evidence="6">
    <location>
        <begin position="272"/>
        <end position="345"/>
    </location>
</feature>
<dbReference type="SMART" id="SM01072">
    <property type="entry name" value="CDC48_2"/>
    <property type="match status" value="1"/>
</dbReference>
<feature type="region of interest" description="Disordered" evidence="3">
    <location>
        <begin position="1"/>
        <end position="27"/>
    </location>
</feature>
<dbReference type="PANTHER" id="PTHR23077:SF171">
    <property type="entry name" value="NUCLEAR VALOSIN-CONTAINING PROTEIN-LIKE"/>
    <property type="match status" value="1"/>
</dbReference>
<dbReference type="GO" id="GO:0030970">
    <property type="term" value="P:retrograde protein transport, ER to cytosol"/>
    <property type="evidence" value="ECO:0007669"/>
    <property type="project" value="TreeGrafter"/>
</dbReference>
<dbReference type="GO" id="GO:0016887">
    <property type="term" value="F:ATP hydrolysis activity"/>
    <property type="evidence" value="ECO:0007669"/>
    <property type="project" value="InterPro"/>
</dbReference>
<dbReference type="Pfam" id="PF17862">
    <property type="entry name" value="AAA_lid_3"/>
    <property type="match status" value="2"/>
</dbReference>
<keyword evidence="1" id="KW-0547">Nucleotide-binding</keyword>
<dbReference type="FunFam" id="3.40.50.300:FF:000012">
    <property type="entry name" value="Transitional endoplasmic reticulum ATPase"/>
    <property type="match status" value="1"/>
</dbReference>
<keyword evidence="9" id="KW-1185">Reference proteome</keyword>
<dbReference type="SUPFAM" id="SSF54585">
    <property type="entry name" value="Cdc48 domain 2-like"/>
    <property type="match status" value="1"/>
</dbReference>
<dbReference type="GO" id="GO:0097352">
    <property type="term" value="P:autophagosome maturation"/>
    <property type="evidence" value="ECO:0007669"/>
    <property type="project" value="TreeGrafter"/>
</dbReference>
<feature type="domain" description="AAA+ ATPase" evidence="5">
    <location>
        <begin position="390"/>
        <end position="526"/>
    </location>
</feature>
<dbReference type="InterPro" id="IPR003959">
    <property type="entry name" value="ATPase_AAA_core"/>
</dbReference>
<dbReference type="SMART" id="SM01073">
    <property type="entry name" value="CDC48_N"/>
    <property type="match status" value="1"/>
</dbReference>
<evidence type="ECO:0000256" key="4">
    <source>
        <dbReference type="SAM" id="Phobius"/>
    </source>
</evidence>
<dbReference type="SUPFAM" id="SSF50692">
    <property type="entry name" value="ADC-like"/>
    <property type="match status" value="1"/>
</dbReference>
<evidence type="ECO:0000256" key="2">
    <source>
        <dbReference type="ARBA" id="ARBA00022840"/>
    </source>
</evidence>
<dbReference type="InterPro" id="IPR003960">
    <property type="entry name" value="ATPase_AAA_CS"/>
</dbReference>
<evidence type="ECO:0008006" key="10">
    <source>
        <dbReference type="Google" id="ProtNLM"/>
    </source>
</evidence>
<feature type="domain" description="AAA+ ATPase" evidence="5">
    <location>
        <begin position="663"/>
        <end position="801"/>
    </location>
</feature>
<dbReference type="EMBL" id="SDOX01000011">
    <property type="protein sequence ID" value="TFJ85776.1"/>
    <property type="molecule type" value="Genomic_DNA"/>
</dbReference>
<protein>
    <recommendedName>
        <fullName evidence="10">Cell division cycle protein 48</fullName>
    </recommendedName>
</protein>
<dbReference type="OrthoDB" id="27435at2759"/>
<organism evidence="8 9">
    <name type="scientific">Nannochloropsis salina CCMP1776</name>
    <dbReference type="NCBI Taxonomy" id="1027361"/>
    <lineage>
        <taxon>Eukaryota</taxon>
        <taxon>Sar</taxon>
        <taxon>Stramenopiles</taxon>
        <taxon>Ochrophyta</taxon>
        <taxon>Eustigmatophyceae</taxon>
        <taxon>Eustigmatales</taxon>
        <taxon>Monodopsidaceae</taxon>
        <taxon>Microchloropsis</taxon>
        <taxon>Microchloropsis salina</taxon>
    </lineage>
</organism>
<feature type="compositionally biased region" description="Acidic residues" evidence="3">
    <location>
        <begin position="927"/>
        <end position="944"/>
    </location>
</feature>
<dbReference type="Proteomes" id="UP000355283">
    <property type="component" value="Unassembled WGS sequence"/>
</dbReference>
<evidence type="ECO:0000259" key="6">
    <source>
        <dbReference type="SMART" id="SM01072"/>
    </source>
</evidence>
<keyword evidence="4" id="KW-0472">Membrane</keyword>
<dbReference type="GO" id="GO:0005829">
    <property type="term" value="C:cytosol"/>
    <property type="evidence" value="ECO:0007669"/>
    <property type="project" value="TreeGrafter"/>
</dbReference>
<dbReference type="Pfam" id="PF02359">
    <property type="entry name" value="CDC48_N"/>
    <property type="match status" value="1"/>
</dbReference>
<feature type="transmembrane region" description="Helical" evidence="4">
    <location>
        <begin position="37"/>
        <end position="59"/>
    </location>
</feature>
<dbReference type="GO" id="GO:0005634">
    <property type="term" value="C:nucleus"/>
    <property type="evidence" value="ECO:0007669"/>
    <property type="project" value="TreeGrafter"/>
</dbReference>
<dbReference type="InterPro" id="IPR003338">
    <property type="entry name" value="CDC4_N-term_subdom"/>
</dbReference>
<feature type="region of interest" description="Disordered" evidence="3">
    <location>
        <begin position="919"/>
        <end position="944"/>
    </location>
</feature>
<evidence type="ECO:0000313" key="8">
    <source>
        <dbReference type="EMBL" id="TFJ85776.1"/>
    </source>
</evidence>
<dbReference type="Gene3D" id="2.40.40.20">
    <property type="match status" value="1"/>
</dbReference>
<feature type="region of interest" description="Disordered" evidence="3">
    <location>
        <begin position="108"/>
        <end position="169"/>
    </location>
</feature>
<keyword evidence="2" id="KW-0067">ATP-binding</keyword>
<dbReference type="Gene3D" id="3.10.330.10">
    <property type="match status" value="1"/>
</dbReference>